<evidence type="ECO:0000256" key="1">
    <source>
        <dbReference type="ARBA" id="ARBA00004418"/>
    </source>
</evidence>
<sequence>MTVTTAPYAFADMNIWRNWHDSEAAAFLGEKLEQKGVKNVVWMFQTNSSVFTSNDKFLKTPDDFKGMKIRGLVPAFNASLDALGAAPVSMSGSEVYQGLATGVIDGGLTGVDAAISRKYYEVQDHFSVVPVISVYFHGYLNPKFYAGLSDTAKAALDDAGRKAALWAIDAAEENAKSAPEELAAKGVNVYTLTAEENAALEGVMRPAFDAVFGSDDADSKKLLELIDLQRSES</sequence>
<proteinExistence type="predicted"/>
<name>A0A238L7V8_9RHOB</name>
<gene>
    <name evidence="4" type="primary">dctP_2</name>
    <name evidence="4" type="ORF">COL8621_03617</name>
</gene>
<evidence type="ECO:0000256" key="3">
    <source>
        <dbReference type="ARBA" id="ARBA00022764"/>
    </source>
</evidence>
<dbReference type="Proteomes" id="UP000202922">
    <property type="component" value="Unassembled WGS sequence"/>
</dbReference>
<dbReference type="AlphaFoldDB" id="A0A238L7V8"/>
<dbReference type="NCBIfam" id="NF037995">
    <property type="entry name" value="TRAP_S1"/>
    <property type="match status" value="1"/>
</dbReference>
<dbReference type="SUPFAM" id="SSF53850">
    <property type="entry name" value="Periplasmic binding protein-like II"/>
    <property type="match status" value="1"/>
</dbReference>
<dbReference type="GO" id="GO:0042597">
    <property type="term" value="C:periplasmic space"/>
    <property type="evidence" value="ECO:0007669"/>
    <property type="project" value="UniProtKB-SubCell"/>
</dbReference>
<dbReference type="PANTHER" id="PTHR33376:SF15">
    <property type="entry name" value="BLL6794 PROTEIN"/>
    <property type="match status" value="1"/>
</dbReference>
<evidence type="ECO:0000313" key="4">
    <source>
        <dbReference type="EMBL" id="SMX51087.1"/>
    </source>
</evidence>
<protein>
    <submittedName>
        <fullName evidence="4">C4-dicarboxylate-binding periplasmic protein</fullName>
    </submittedName>
</protein>
<keyword evidence="2" id="KW-0732">Signal</keyword>
<keyword evidence="5" id="KW-1185">Reference proteome</keyword>
<dbReference type="GO" id="GO:0055085">
    <property type="term" value="P:transmembrane transport"/>
    <property type="evidence" value="ECO:0007669"/>
    <property type="project" value="InterPro"/>
</dbReference>
<reference evidence="5" key="1">
    <citation type="submission" date="2017-05" db="EMBL/GenBank/DDBJ databases">
        <authorList>
            <person name="Rodrigo-Torres L."/>
            <person name="Arahal R. D."/>
            <person name="Lucena T."/>
        </authorList>
    </citation>
    <scope>NUCLEOTIDE SEQUENCE [LARGE SCALE GENOMIC DNA]</scope>
    <source>
        <strain evidence="5">CECT 8621</strain>
    </source>
</reference>
<keyword evidence="3" id="KW-0574">Periplasm</keyword>
<dbReference type="PANTHER" id="PTHR33376">
    <property type="match status" value="1"/>
</dbReference>
<comment type="subcellular location">
    <subcellularLocation>
        <location evidence="1">Periplasm</location>
    </subcellularLocation>
</comment>
<dbReference type="InterPro" id="IPR018389">
    <property type="entry name" value="DctP_fam"/>
</dbReference>
<dbReference type="Pfam" id="PF03480">
    <property type="entry name" value="DctP"/>
    <property type="match status" value="1"/>
</dbReference>
<organism evidence="4 5">
    <name type="scientific">Actibacterium lipolyticum</name>
    <dbReference type="NCBI Taxonomy" id="1524263"/>
    <lineage>
        <taxon>Bacteria</taxon>
        <taxon>Pseudomonadati</taxon>
        <taxon>Pseudomonadota</taxon>
        <taxon>Alphaproteobacteria</taxon>
        <taxon>Rhodobacterales</taxon>
        <taxon>Roseobacteraceae</taxon>
        <taxon>Actibacterium</taxon>
    </lineage>
</organism>
<accession>A0A238L7V8</accession>
<dbReference type="InterPro" id="IPR038404">
    <property type="entry name" value="TRAP_DctP_sf"/>
</dbReference>
<evidence type="ECO:0000256" key="2">
    <source>
        <dbReference type="ARBA" id="ARBA00022729"/>
    </source>
</evidence>
<dbReference type="Gene3D" id="3.40.190.170">
    <property type="entry name" value="Bacterial extracellular solute-binding protein, family 7"/>
    <property type="match status" value="1"/>
</dbReference>
<dbReference type="EMBL" id="FXYE01000004">
    <property type="protein sequence ID" value="SMX51087.1"/>
    <property type="molecule type" value="Genomic_DNA"/>
</dbReference>
<evidence type="ECO:0000313" key="5">
    <source>
        <dbReference type="Proteomes" id="UP000202922"/>
    </source>
</evidence>